<evidence type="ECO:0000256" key="3">
    <source>
        <dbReference type="ARBA" id="ARBA00023125"/>
    </source>
</evidence>
<name>A0A0R1WIH5_9LACO</name>
<comment type="similarity">
    <text evidence="1">Belongs to the LysR transcriptional regulatory family.</text>
</comment>
<dbReference type="SUPFAM" id="SSF46785">
    <property type="entry name" value="Winged helix' DNA-binding domain"/>
    <property type="match status" value="1"/>
</dbReference>
<dbReference type="STRING" id="1423774.FD31_GL002447"/>
<dbReference type="FunFam" id="1.10.10.10:FF:000001">
    <property type="entry name" value="LysR family transcriptional regulator"/>
    <property type="match status" value="1"/>
</dbReference>
<dbReference type="PATRIC" id="fig|1423774.3.peg.2542"/>
<organism evidence="6 7">
    <name type="scientific">Companilactobacillus nantensis DSM 16982</name>
    <dbReference type="NCBI Taxonomy" id="1423774"/>
    <lineage>
        <taxon>Bacteria</taxon>
        <taxon>Bacillati</taxon>
        <taxon>Bacillota</taxon>
        <taxon>Bacilli</taxon>
        <taxon>Lactobacillales</taxon>
        <taxon>Lactobacillaceae</taxon>
        <taxon>Companilactobacillus</taxon>
    </lineage>
</organism>
<evidence type="ECO:0000313" key="6">
    <source>
        <dbReference type="EMBL" id="KRM17688.1"/>
    </source>
</evidence>
<sequence length="318" mass="36021">MLQLIPMWNNLIGGEILDIQKFQVLIDLAKTLNYTETAENLFTTQGNISKQILALEKGLGVTLFKRAHRKIELTAAGKLVLPYAQKILKDYTEMTVDLADFKAAENLTLEIHTIPTMPSYQSFGLISQFLQDHPEVQIKLKEEESYNLLTSLKAGKCEIVFARTFGFDDSDLERIIMEDDKFVAVLPYSHPLAKQKQLDLSNLRTENFLILGPSTNLYEPVLKLCQQANFQPKITYQGTRVDLIMQMVQNNMGVSVMTAKTAKQFDNQTVAIVPLTANIANKLCFIRVKGQHSQANKLFWEYIQNESNGGQNDSRIIN</sequence>
<dbReference type="PANTHER" id="PTHR30419">
    <property type="entry name" value="HTH-TYPE TRANSCRIPTIONAL REGULATOR YBHD"/>
    <property type="match status" value="1"/>
</dbReference>
<dbReference type="SUPFAM" id="SSF53850">
    <property type="entry name" value="Periplasmic binding protein-like II"/>
    <property type="match status" value="1"/>
</dbReference>
<proteinExistence type="inferred from homology"/>
<dbReference type="EMBL" id="AZFV01000007">
    <property type="protein sequence ID" value="KRM17688.1"/>
    <property type="molecule type" value="Genomic_DNA"/>
</dbReference>
<evidence type="ECO:0000256" key="2">
    <source>
        <dbReference type="ARBA" id="ARBA00023015"/>
    </source>
</evidence>
<dbReference type="InterPro" id="IPR005119">
    <property type="entry name" value="LysR_subst-bd"/>
</dbReference>
<evidence type="ECO:0000256" key="1">
    <source>
        <dbReference type="ARBA" id="ARBA00009437"/>
    </source>
</evidence>
<dbReference type="CDD" id="cd05466">
    <property type="entry name" value="PBP2_LTTR_substrate"/>
    <property type="match status" value="1"/>
</dbReference>
<accession>A0A0R1WIH5</accession>
<dbReference type="RefSeq" id="WP_235805325.1">
    <property type="nucleotide sequence ID" value="NZ_AZFV01000007.1"/>
</dbReference>
<dbReference type="PROSITE" id="PS50931">
    <property type="entry name" value="HTH_LYSR"/>
    <property type="match status" value="1"/>
</dbReference>
<gene>
    <name evidence="6" type="ORF">FD31_GL002447</name>
</gene>
<dbReference type="GO" id="GO:0005829">
    <property type="term" value="C:cytosol"/>
    <property type="evidence" value="ECO:0007669"/>
    <property type="project" value="TreeGrafter"/>
</dbReference>
<dbReference type="Pfam" id="PF03466">
    <property type="entry name" value="LysR_substrate"/>
    <property type="match status" value="1"/>
</dbReference>
<dbReference type="GO" id="GO:0003677">
    <property type="term" value="F:DNA binding"/>
    <property type="evidence" value="ECO:0007669"/>
    <property type="project" value="UniProtKB-KW"/>
</dbReference>
<dbReference type="Pfam" id="PF00126">
    <property type="entry name" value="HTH_1"/>
    <property type="match status" value="1"/>
</dbReference>
<dbReference type="Gene3D" id="1.10.10.10">
    <property type="entry name" value="Winged helix-like DNA-binding domain superfamily/Winged helix DNA-binding domain"/>
    <property type="match status" value="1"/>
</dbReference>
<keyword evidence="3" id="KW-0238">DNA-binding</keyword>
<dbReference type="AlphaFoldDB" id="A0A0R1WIH5"/>
<dbReference type="GO" id="GO:0003700">
    <property type="term" value="F:DNA-binding transcription factor activity"/>
    <property type="evidence" value="ECO:0007669"/>
    <property type="project" value="InterPro"/>
</dbReference>
<evidence type="ECO:0000259" key="5">
    <source>
        <dbReference type="PROSITE" id="PS50931"/>
    </source>
</evidence>
<dbReference type="InterPro" id="IPR050950">
    <property type="entry name" value="HTH-type_LysR_regulators"/>
</dbReference>
<keyword evidence="7" id="KW-1185">Reference proteome</keyword>
<keyword evidence="2" id="KW-0805">Transcription regulation</keyword>
<dbReference type="Proteomes" id="UP000051302">
    <property type="component" value="Unassembled WGS sequence"/>
</dbReference>
<dbReference type="PANTHER" id="PTHR30419:SF8">
    <property type="entry name" value="NITROGEN ASSIMILATION TRANSCRIPTIONAL ACTIVATOR-RELATED"/>
    <property type="match status" value="1"/>
</dbReference>
<dbReference type="InterPro" id="IPR000847">
    <property type="entry name" value="LysR_HTH_N"/>
</dbReference>
<dbReference type="InterPro" id="IPR036390">
    <property type="entry name" value="WH_DNA-bd_sf"/>
</dbReference>
<reference evidence="6 7" key="1">
    <citation type="journal article" date="2015" name="Genome Announc.">
        <title>Expanding the biotechnology potential of lactobacilli through comparative genomics of 213 strains and associated genera.</title>
        <authorList>
            <person name="Sun Z."/>
            <person name="Harris H.M."/>
            <person name="McCann A."/>
            <person name="Guo C."/>
            <person name="Argimon S."/>
            <person name="Zhang W."/>
            <person name="Yang X."/>
            <person name="Jeffery I.B."/>
            <person name="Cooney J.C."/>
            <person name="Kagawa T.F."/>
            <person name="Liu W."/>
            <person name="Song Y."/>
            <person name="Salvetti E."/>
            <person name="Wrobel A."/>
            <person name="Rasinkangas P."/>
            <person name="Parkhill J."/>
            <person name="Rea M.C."/>
            <person name="O'Sullivan O."/>
            <person name="Ritari J."/>
            <person name="Douillard F.P."/>
            <person name="Paul Ross R."/>
            <person name="Yang R."/>
            <person name="Briner A.E."/>
            <person name="Felis G.E."/>
            <person name="de Vos W.M."/>
            <person name="Barrangou R."/>
            <person name="Klaenhammer T.R."/>
            <person name="Caufield P.W."/>
            <person name="Cui Y."/>
            <person name="Zhang H."/>
            <person name="O'Toole P.W."/>
        </authorList>
    </citation>
    <scope>NUCLEOTIDE SEQUENCE [LARGE SCALE GENOMIC DNA]</scope>
    <source>
        <strain evidence="6 7">DSM 16982</strain>
    </source>
</reference>
<dbReference type="PRINTS" id="PR00039">
    <property type="entry name" value="HTHLYSR"/>
</dbReference>
<feature type="domain" description="HTH lysR-type" evidence="5">
    <location>
        <begin position="17"/>
        <end position="74"/>
    </location>
</feature>
<evidence type="ECO:0000256" key="4">
    <source>
        <dbReference type="ARBA" id="ARBA00023163"/>
    </source>
</evidence>
<evidence type="ECO:0000313" key="7">
    <source>
        <dbReference type="Proteomes" id="UP000051302"/>
    </source>
</evidence>
<keyword evidence="4" id="KW-0804">Transcription</keyword>
<dbReference type="Gene3D" id="3.40.190.290">
    <property type="match status" value="1"/>
</dbReference>
<comment type="caution">
    <text evidence="6">The sequence shown here is derived from an EMBL/GenBank/DDBJ whole genome shotgun (WGS) entry which is preliminary data.</text>
</comment>
<dbReference type="InterPro" id="IPR036388">
    <property type="entry name" value="WH-like_DNA-bd_sf"/>
</dbReference>
<protein>
    <submittedName>
        <fullName evidence="6">LysR family transcriptional regulator</fullName>
    </submittedName>
</protein>